<dbReference type="PANTHER" id="PTHR30482">
    <property type="entry name" value="HIGH-AFFINITY BRANCHED-CHAIN AMINO ACID TRANSPORT SYSTEM PERMEASE"/>
    <property type="match status" value="1"/>
</dbReference>
<evidence type="ECO:0000256" key="6">
    <source>
        <dbReference type="SAM" id="Phobius"/>
    </source>
</evidence>
<dbReference type="Proteomes" id="UP001519289">
    <property type="component" value="Unassembled WGS sequence"/>
</dbReference>
<name>A0ABS4JTJ3_9FIRM</name>
<feature type="transmembrane region" description="Helical" evidence="6">
    <location>
        <begin position="133"/>
        <end position="151"/>
    </location>
</feature>
<keyword evidence="8" id="KW-1185">Reference proteome</keyword>
<gene>
    <name evidence="7" type="ORF">J2Z79_002264</name>
</gene>
<dbReference type="InterPro" id="IPR043428">
    <property type="entry name" value="LivM-like"/>
</dbReference>
<keyword evidence="4 6" id="KW-1133">Transmembrane helix</keyword>
<feature type="transmembrane region" description="Helical" evidence="6">
    <location>
        <begin position="56"/>
        <end position="74"/>
    </location>
</feature>
<accession>A0ABS4JTJ3</accession>
<protein>
    <submittedName>
        <fullName evidence="7">Branched-chain amino acid transport system permease protein</fullName>
    </submittedName>
</protein>
<dbReference type="EMBL" id="JAGGLG010000018">
    <property type="protein sequence ID" value="MBP2018849.1"/>
    <property type="molecule type" value="Genomic_DNA"/>
</dbReference>
<evidence type="ECO:0000256" key="5">
    <source>
        <dbReference type="ARBA" id="ARBA00023136"/>
    </source>
</evidence>
<evidence type="ECO:0000313" key="8">
    <source>
        <dbReference type="Proteomes" id="UP001519289"/>
    </source>
</evidence>
<feature type="transmembrane region" description="Helical" evidence="6">
    <location>
        <begin position="106"/>
        <end position="126"/>
    </location>
</feature>
<comment type="caution">
    <text evidence="7">The sequence shown here is derived from an EMBL/GenBank/DDBJ whole genome shotgun (WGS) entry which is preliminary data.</text>
</comment>
<feature type="transmembrane region" description="Helical" evidence="6">
    <location>
        <begin position="231"/>
        <end position="256"/>
    </location>
</feature>
<dbReference type="RefSeq" id="WP_342589471.1">
    <property type="nucleotide sequence ID" value="NZ_JAGGLG010000018.1"/>
</dbReference>
<dbReference type="Pfam" id="PF02653">
    <property type="entry name" value="BPD_transp_2"/>
    <property type="match status" value="1"/>
</dbReference>
<keyword evidence="3 6" id="KW-0812">Transmembrane</keyword>
<evidence type="ECO:0000256" key="2">
    <source>
        <dbReference type="ARBA" id="ARBA00022475"/>
    </source>
</evidence>
<feature type="transmembrane region" description="Helical" evidence="6">
    <location>
        <begin position="268"/>
        <end position="296"/>
    </location>
</feature>
<feature type="transmembrane region" description="Helical" evidence="6">
    <location>
        <begin position="181"/>
        <end position="201"/>
    </location>
</feature>
<feature type="transmembrane region" description="Helical" evidence="6">
    <location>
        <begin position="32"/>
        <end position="50"/>
    </location>
</feature>
<keyword evidence="2" id="KW-1003">Cell membrane</keyword>
<dbReference type="PANTHER" id="PTHR30482:SF5">
    <property type="entry name" value="ABC TRANSPORTER PERMEASE PROTEIN"/>
    <property type="match status" value="1"/>
</dbReference>
<evidence type="ECO:0000256" key="3">
    <source>
        <dbReference type="ARBA" id="ARBA00022692"/>
    </source>
</evidence>
<reference evidence="7 8" key="1">
    <citation type="submission" date="2021-03" db="EMBL/GenBank/DDBJ databases">
        <title>Genomic Encyclopedia of Type Strains, Phase IV (KMG-IV): sequencing the most valuable type-strain genomes for metagenomic binning, comparative biology and taxonomic classification.</title>
        <authorList>
            <person name="Goeker M."/>
        </authorList>
    </citation>
    <scope>NUCLEOTIDE SEQUENCE [LARGE SCALE GENOMIC DNA]</scope>
    <source>
        <strain evidence="7 8">DSM 27138</strain>
    </source>
</reference>
<dbReference type="CDD" id="cd06581">
    <property type="entry name" value="TM_PBP1_LivM_like"/>
    <property type="match status" value="1"/>
</dbReference>
<dbReference type="InterPro" id="IPR001851">
    <property type="entry name" value="ABC_transp_permease"/>
</dbReference>
<sequence length="356" mass="38792">MLRLLRYPFALECGVYLTTYEQDHALHPTPLSAARGWVLVALLYLIPALLSDYHLSILNMVAIYTIAALGLNLLTGVTGQISVGHGAFTGMGAFTVGYLMKHGLSFWLALPLAGLAAAAVGAFFGLPSARLKGLYLAIASLAAQVILSFFFTRAEWFTGGIYSMSVKRPTFFGQVIDGERGYFYLGLTVALLLGVFAQNLLRTRMGRAFMAVRDRDLAAEVMGVDLFRTKVTAFALSAFYAGIAGAIWAPYVMIISPEQFEMHLSIELLAMIIIGGMGSVMGSVYGAAFMTVLPIVVRELSMALGPIFPSIGTKVLLFRDAAFGAAIVLFLVFEPEGLAKLWRNIKDYFRLWPFGY</sequence>
<organism evidence="7 8">
    <name type="scientific">Symbiobacterium terraclitae</name>
    <dbReference type="NCBI Taxonomy" id="557451"/>
    <lineage>
        <taxon>Bacteria</taxon>
        <taxon>Bacillati</taxon>
        <taxon>Bacillota</taxon>
        <taxon>Clostridia</taxon>
        <taxon>Eubacteriales</taxon>
        <taxon>Symbiobacteriaceae</taxon>
        <taxon>Symbiobacterium</taxon>
    </lineage>
</organism>
<evidence type="ECO:0000256" key="4">
    <source>
        <dbReference type="ARBA" id="ARBA00022989"/>
    </source>
</evidence>
<evidence type="ECO:0000256" key="1">
    <source>
        <dbReference type="ARBA" id="ARBA00004651"/>
    </source>
</evidence>
<proteinExistence type="predicted"/>
<keyword evidence="5 6" id="KW-0472">Membrane</keyword>
<comment type="subcellular location">
    <subcellularLocation>
        <location evidence="1">Cell membrane</location>
        <topology evidence="1">Multi-pass membrane protein</topology>
    </subcellularLocation>
</comment>
<evidence type="ECO:0000313" key="7">
    <source>
        <dbReference type="EMBL" id="MBP2018849.1"/>
    </source>
</evidence>